<evidence type="ECO:0000313" key="2">
    <source>
        <dbReference type="Proteomes" id="UP000076842"/>
    </source>
</evidence>
<sequence length="124" mass="14449">MTTLTPADYIQLCEEIIASYPHLLPTPGESFQTQWGIYFYPTRMVKAAQFLGLPKPWWAGEAPSMRLTQISLESTAKLMESMEELEAFMEEERMDNHERNLFLSAVEAKYKEDLEKDLLFEHLL</sequence>
<keyword evidence="2" id="KW-1185">Reference proteome</keyword>
<feature type="non-terminal residue" evidence="1">
    <location>
        <position position="124"/>
    </location>
</feature>
<dbReference type="InParanoid" id="A0A165DIJ4"/>
<accession>A0A165DIJ4</accession>
<evidence type="ECO:0000313" key="1">
    <source>
        <dbReference type="EMBL" id="KZT52880.1"/>
    </source>
</evidence>
<organism evidence="1 2">
    <name type="scientific">Calocera cornea HHB12733</name>
    <dbReference type="NCBI Taxonomy" id="1353952"/>
    <lineage>
        <taxon>Eukaryota</taxon>
        <taxon>Fungi</taxon>
        <taxon>Dikarya</taxon>
        <taxon>Basidiomycota</taxon>
        <taxon>Agaricomycotina</taxon>
        <taxon>Dacrymycetes</taxon>
        <taxon>Dacrymycetales</taxon>
        <taxon>Dacrymycetaceae</taxon>
        <taxon>Calocera</taxon>
    </lineage>
</organism>
<reference evidence="1 2" key="1">
    <citation type="journal article" date="2016" name="Mol. Biol. Evol.">
        <title>Comparative Genomics of Early-Diverging Mushroom-Forming Fungi Provides Insights into the Origins of Lignocellulose Decay Capabilities.</title>
        <authorList>
            <person name="Nagy L.G."/>
            <person name="Riley R."/>
            <person name="Tritt A."/>
            <person name="Adam C."/>
            <person name="Daum C."/>
            <person name="Floudas D."/>
            <person name="Sun H."/>
            <person name="Yadav J.S."/>
            <person name="Pangilinan J."/>
            <person name="Larsson K.H."/>
            <person name="Matsuura K."/>
            <person name="Barry K."/>
            <person name="Labutti K."/>
            <person name="Kuo R."/>
            <person name="Ohm R.A."/>
            <person name="Bhattacharya S.S."/>
            <person name="Shirouzu T."/>
            <person name="Yoshinaga Y."/>
            <person name="Martin F.M."/>
            <person name="Grigoriev I.V."/>
            <person name="Hibbett D.S."/>
        </authorList>
    </citation>
    <scope>NUCLEOTIDE SEQUENCE [LARGE SCALE GENOMIC DNA]</scope>
    <source>
        <strain evidence="1 2">HHB12733</strain>
    </source>
</reference>
<dbReference type="EMBL" id="KV424052">
    <property type="protein sequence ID" value="KZT52880.1"/>
    <property type="molecule type" value="Genomic_DNA"/>
</dbReference>
<proteinExistence type="predicted"/>
<gene>
    <name evidence="1" type="ORF">CALCODRAFT_501710</name>
</gene>
<dbReference type="Proteomes" id="UP000076842">
    <property type="component" value="Unassembled WGS sequence"/>
</dbReference>
<name>A0A165DIJ4_9BASI</name>
<dbReference type="AlphaFoldDB" id="A0A165DIJ4"/>
<protein>
    <submittedName>
        <fullName evidence="1">Uncharacterized protein</fullName>
    </submittedName>
</protein>